<accession>N1PCR1</accession>
<dbReference type="GO" id="GO:0008171">
    <property type="term" value="F:O-methyltransferase activity"/>
    <property type="evidence" value="ECO:0007669"/>
    <property type="project" value="InterPro"/>
</dbReference>
<evidence type="ECO:0000256" key="1">
    <source>
        <dbReference type="ARBA" id="ARBA00012880"/>
    </source>
</evidence>
<reference evidence="8" key="1">
    <citation type="journal article" date="2012" name="PLoS Genet.">
        <title>The genomes of the fungal plant pathogens Cladosporium fulvum and Dothistroma septosporum reveal adaptation to different hosts and lifestyles but also signatures of common ancestry.</title>
        <authorList>
            <person name="de Wit P.J.G.M."/>
            <person name="van der Burgt A."/>
            <person name="Oekmen B."/>
            <person name="Stergiopoulos I."/>
            <person name="Abd-Elsalam K.A."/>
            <person name="Aerts A.L."/>
            <person name="Bahkali A.H."/>
            <person name="Beenen H.G."/>
            <person name="Chettri P."/>
            <person name="Cox M.P."/>
            <person name="Datema E."/>
            <person name="de Vries R.P."/>
            <person name="Dhillon B."/>
            <person name="Ganley A.R."/>
            <person name="Griffiths S.A."/>
            <person name="Guo Y."/>
            <person name="Hamelin R.C."/>
            <person name="Henrissat B."/>
            <person name="Kabir M.S."/>
            <person name="Jashni M.K."/>
            <person name="Kema G."/>
            <person name="Klaubauf S."/>
            <person name="Lapidus A."/>
            <person name="Levasseur A."/>
            <person name="Lindquist E."/>
            <person name="Mehrabi R."/>
            <person name="Ohm R.A."/>
            <person name="Owen T.J."/>
            <person name="Salamov A."/>
            <person name="Schwelm A."/>
            <person name="Schijlen E."/>
            <person name="Sun H."/>
            <person name="van den Burg H.A."/>
            <person name="van Ham R.C.H.J."/>
            <person name="Zhang S."/>
            <person name="Goodwin S.B."/>
            <person name="Grigoriev I.V."/>
            <person name="Collemare J."/>
            <person name="Bradshaw R.E."/>
        </authorList>
    </citation>
    <scope>NUCLEOTIDE SEQUENCE [LARGE SCALE GENOMIC DNA]</scope>
    <source>
        <strain evidence="8">NZE10 / CBS 128990</strain>
    </source>
</reference>
<dbReference type="Gene3D" id="3.40.50.150">
    <property type="entry name" value="Vaccinia Virus protein VP39"/>
    <property type="match status" value="1"/>
</dbReference>
<evidence type="ECO:0000256" key="5">
    <source>
        <dbReference type="ARBA" id="ARBA00022939"/>
    </source>
</evidence>
<dbReference type="PANTHER" id="PTHR43836:SF2">
    <property type="entry name" value="CATECHOL O-METHYLTRANSFERASE 1-RELATED"/>
    <property type="match status" value="1"/>
</dbReference>
<dbReference type="InterPro" id="IPR029063">
    <property type="entry name" value="SAM-dependent_MTases_sf"/>
</dbReference>
<dbReference type="Proteomes" id="UP000016933">
    <property type="component" value="Unassembled WGS sequence"/>
</dbReference>
<keyword evidence="3" id="KW-0808">Transferase</keyword>
<evidence type="ECO:0000313" key="7">
    <source>
        <dbReference type="EMBL" id="EME40343.1"/>
    </source>
</evidence>
<dbReference type="InterPro" id="IPR002935">
    <property type="entry name" value="SAM_O-MeTrfase"/>
</dbReference>
<dbReference type="STRING" id="675120.N1PCR1"/>
<evidence type="ECO:0000256" key="3">
    <source>
        <dbReference type="ARBA" id="ARBA00022679"/>
    </source>
</evidence>
<organism evidence="7 8">
    <name type="scientific">Dothistroma septosporum (strain NZE10 / CBS 128990)</name>
    <name type="common">Red band needle blight fungus</name>
    <name type="synonym">Mycosphaerella pini</name>
    <dbReference type="NCBI Taxonomy" id="675120"/>
    <lineage>
        <taxon>Eukaryota</taxon>
        <taxon>Fungi</taxon>
        <taxon>Dikarya</taxon>
        <taxon>Ascomycota</taxon>
        <taxon>Pezizomycotina</taxon>
        <taxon>Dothideomycetes</taxon>
        <taxon>Dothideomycetidae</taxon>
        <taxon>Mycosphaerellales</taxon>
        <taxon>Mycosphaerellaceae</taxon>
        <taxon>Dothistroma</taxon>
    </lineage>
</organism>
<evidence type="ECO:0000256" key="4">
    <source>
        <dbReference type="ARBA" id="ARBA00022691"/>
    </source>
</evidence>
<dbReference type="OMA" id="KWRVHRT"/>
<dbReference type="HOGENOM" id="CLU_050461_0_0_1"/>
<dbReference type="PROSITE" id="PS51682">
    <property type="entry name" value="SAM_OMT_I"/>
    <property type="match status" value="1"/>
</dbReference>
<keyword evidence="4" id="KW-0949">S-adenosyl-L-methionine</keyword>
<dbReference type="EC" id="2.1.1.6" evidence="1"/>
<dbReference type="EMBL" id="KB446544">
    <property type="protein sequence ID" value="EME40343.1"/>
    <property type="molecule type" value="Genomic_DNA"/>
</dbReference>
<reference evidence="7 8" key="2">
    <citation type="journal article" date="2012" name="PLoS Pathog.">
        <title>Diverse lifestyles and strategies of plant pathogenesis encoded in the genomes of eighteen Dothideomycetes fungi.</title>
        <authorList>
            <person name="Ohm R.A."/>
            <person name="Feau N."/>
            <person name="Henrissat B."/>
            <person name="Schoch C.L."/>
            <person name="Horwitz B.A."/>
            <person name="Barry K.W."/>
            <person name="Condon B.J."/>
            <person name="Copeland A.C."/>
            <person name="Dhillon B."/>
            <person name="Glaser F."/>
            <person name="Hesse C.N."/>
            <person name="Kosti I."/>
            <person name="LaButti K."/>
            <person name="Lindquist E.A."/>
            <person name="Lucas S."/>
            <person name="Salamov A.A."/>
            <person name="Bradshaw R.E."/>
            <person name="Ciuffetti L."/>
            <person name="Hamelin R.C."/>
            <person name="Kema G.H.J."/>
            <person name="Lawrence C."/>
            <person name="Scott J.A."/>
            <person name="Spatafora J.W."/>
            <person name="Turgeon B.G."/>
            <person name="de Wit P.J.G.M."/>
            <person name="Zhong S."/>
            <person name="Goodwin S.B."/>
            <person name="Grigoriev I.V."/>
        </authorList>
    </citation>
    <scope>NUCLEOTIDE SEQUENCE [LARGE SCALE GENOMIC DNA]</scope>
    <source>
        <strain evidence="8">NZE10 / CBS 128990</strain>
    </source>
</reference>
<keyword evidence="8" id="KW-1185">Reference proteome</keyword>
<keyword evidence="5" id="KW-0128">Catecholamine metabolism</keyword>
<dbReference type="PANTHER" id="PTHR43836">
    <property type="entry name" value="CATECHOL O-METHYLTRANSFERASE 1-RELATED"/>
    <property type="match status" value="1"/>
</dbReference>
<sequence>MSFSSTPVFDASKGYQKKGEGTYFNDGREIELLHFVYNKPNIDEIRDSPAKVVAAIDEYARTKKYLMNVGSDKGKIVCDLITEVKPKTLVELGGYVGYSSILFGAAFRSAGGQRYYTLEHNPEFGAVIGSLVDLAGLSDVVKVVVGDSGASLERMHKSQNLRKIDLLFIDHTQFERDIKLAERLGMISEGAVVAADNCIYPGHPEYWQYMSDSVEKRREFSRVAQSPAEIGNPNLMYDSNLVHSFEPSGEKDAVGISRCTGSAK</sequence>
<comment type="similarity">
    <text evidence="6">Belongs to the class I-like SAM-binding methyltransferase superfamily. Cation-dependent O-methyltransferase family.</text>
</comment>
<dbReference type="SUPFAM" id="SSF53335">
    <property type="entry name" value="S-adenosyl-L-methionine-dependent methyltransferases"/>
    <property type="match status" value="1"/>
</dbReference>
<dbReference type="GO" id="GO:0032259">
    <property type="term" value="P:methylation"/>
    <property type="evidence" value="ECO:0007669"/>
    <property type="project" value="UniProtKB-KW"/>
</dbReference>
<keyword evidence="2" id="KW-0489">Methyltransferase</keyword>
<evidence type="ECO:0000256" key="2">
    <source>
        <dbReference type="ARBA" id="ARBA00022603"/>
    </source>
</evidence>
<evidence type="ECO:0000313" key="8">
    <source>
        <dbReference type="Proteomes" id="UP000016933"/>
    </source>
</evidence>
<name>N1PCR1_DOTSN</name>
<evidence type="ECO:0000256" key="6">
    <source>
        <dbReference type="ARBA" id="ARBA00023453"/>
    </source>
</evidence>
<gene>
    <name evidence="7" type="ORF">DOTSEDRAFT_74967</name>
</gene>
<dbReference type="GO" id="GO:0006584">
    <property type="term" value="P:catecholamine metabolic process"/>
    <property type="evidence" value="ECO:0007669"/>
    <property type="project" value="UniProtKB-KW"/>
</dbReference>
<dbReference type="AlphaFoldDB" id="N1PCR1"/>
<dbReference type="eggNOG" id="KOG1663">
    <property type="taxonomic scope" value="Eukaryota"/>
</dbReference>
<proteinExistence type="inferred from homology"/>
<dbReference type="Pfam" id="PF01596">
    <property type="entry name" value="Methyltransf_3"/>
    <property type="match status" value="1"/>
</dbReference>
<dbReference type="OrthoDB" id="186626at2759"/>
<protein>
    <recommendedName>
        <fullName evidence="1">catechol O-methyltransferase</fullName>
        <ecNumber evidence="1">2.1.1.6</ecNumber>
    </recommendedName>
</protein>